<evidence type="ECO:0000313" key="3">
    <source>
        <dbReference type="Proteomes" id="UP001198182"/>
    </source>
</evidence>
<feature type="transmembrane region" description="Helical" evidence="1">
    <location>
        <begin position="113"/>
        <end position="130"/>
    </location>
</feature>
<dbReference type="AlphaFoldDB" id="A0AAE3ECM8"/>
<reference evidence="2" key="1">
    <citation type="submission" date="2021-10" db="EMBL/GenBank/DDBJ databases">
        <title>Anaerobic single-cell dispensing facilitates the cultivation of human gut bacteria.</title>
        <authorList>
            <person name="Afrizal A."/>
        </authorList>
    </citation>
    <scope>NUCLEOTIDE SEQUENCE</scope>
    <source>
        <strain evidence="2">CLA-AA-H215</strain>
    </source>
</reference>
<dbReference type="RefSeq" id="WP_308453959.1">
    <property type="nucleotide sequence ID" value="NZ_JAJEQR010000029.1"/>
</dbReference>
<dbReference type="EMBL" id="JAJEQR010000029">
    <property type="protein sequence ID" value="MCC2231440.1"/>
    <property type="molecule type" value="Genomic_DNA"/>
</dbReference>
<gene>
    <name evidence="2" type="ORF">LKD81_10595</name>
</gene>
<evidence type="ECO:0008006" key="4">
    <source>
        <dbReference type="Google" id="ProtNLM"/>
    </source>
</evidence>
<feature type="transmembrane region" description="Helical" evidence="1">
    <location>
        <begin position="12"/>
        <end position="33"/>
    </location>
</feature>
<keyword evidence="1" id="KW-1133">Transmembrane helix</keyword>
<feature type="transmembrane region" description="Helical" evidence="1">
    <location>
        <begin position="91"/>
        <end position="107"/>
    </location>
</feature>
<feature type="transmembrane region" description="Helical" evidence="1">
    <location>
        <begin position="40"/>
        <end position="61"/>
    </location>
</feature>
<protein>
    <recommendedName>
        <fullName evidence="4">DUF4203 domain-containing protein</fullName>
    </recommendedName>
</protein>
<organism evidence="2 3">
    <name type="scientific">Hominifimenecus microfluidus</name>
    <dbReference type="NCBI Taxonomy" id="2885348"/>
    <lineage>
        <taxon>Bacteria</taxon>
        <taxon>Bacillati</taxon>
        <taxon>Bacillota</taxon>
        <taxon>Clostridia</taxon>
        <taxon>Lachnospirales</taxon>
        <taxon>Lachnospiraceae</taxon>
        <taxon>Hominifimenecus</taxon>
    </lineage>
</organism>
<keyword evidence="3" id="KW-1185">Reference proteome</keyword>
<feature type="transmembrane region" description="Helical" evidence="1">
    <location>
        <begin position="163"/>
        <end position="181"/>
    </location>
</feature>
<comment type="caution">
    <text evidence="2">The sequence shown here is derived from an EMBL/GenBank/DDBJ whole genome shotgun (WGS) entry which is preliminary data.</text>
</comment>
<dbReference type="Proteomes" id="UP001198182">
    <property type="component" value="Unassembled WGS sequence"/>
</dbReference>
<feature type="transmembrane region" description="Helical" evidence="1">
    <location>
        <begin position="67"/>
        <end position="84"/>
    </location>
</feature>
<sequence>MNHVMEYLNQITASSFSIFGMIFLGLALLNCFLGYRLKKLWISMIGFLLGIAIGAGITALFSENKTVILAAGLVVGILVALLSFRLYLIGVFFYAVLSAYPLIAGLIGKELWWEIALSVIAALLIGLLAVNFVRPVLIIVSAVGGGMQVSQIIMGWIAMENLWGLYGVAAGLALLGMLVQFRSSKE</sequence>
<feature type="transmembrane region" description="Helical" evidence="1">
    <location>
        <begin position="137"/>
        <end position="157"/>
    </location>
</feature>
<evidence type="ECO:0000256" key="1">
    <source>
        <dbReference type="SAM" id="Phobius"/>
    </source>
</evidence>
<keyword evidence="1" id="KW-0812">Transmembrane</keyword>
<keyword evidence="1" id="KW-0472">Membrane</keyword>
<proteinExistence type="predicted"/>
<accession>A0AAE3ECM8</accession>
<evidence type="ECO:0000313" key="2">
    <source>
        <dbReference type="EMBL" id="MCC2231440.1"/>
    </source>
</evidence>
<name>A0AAE3ECM8_9FIRM</name>